<dbReference type="KEGG" id="mlv:CVS47_02531"/>
<evidence type="ECO:0000313" key="3">
    <source>
        <dbReference type="Proteomes" id="UP000276888"/>
    </source>
</evidence>
<name>A0A3S9WCX0_9MICO</name>
<feature type="compositionally biased region" description="Low complexity" evidence="1">
    <location>
        <begin position="9"/>
        <end position="18"/>
    </location>
</feature>
<evidence type="ECO:0008006" key="4">
    <source>
        <dbReference type="Google" id="ProtNLM"/>
    </source>
</evidence>
<dbReference type="OrthoDB" id="5071560at2"/>
<proteinExistence type="predicted"/>
<organism evidence="2 3">
    <name type="scientific">Microbacterium lemovicicum</name>
    <dbReference type="NCBI Taxonomy" id="1072463"/>
    <lineage>
        <taxon>Bacteria</taxon>
        <taxon>Bacillati</taxon>
        <taxon>Actinomycetota</taxon>
        <taxon>Actinomycetes</taxon>
        <taxon>Micrococcales</taxon>
        <taxon>Microbacteriaceae</taxon>
        <taxon>Microbacterium</taxon>
    </lineage>
</organism>
<keyword evidence="3" id="KW-1185">Reference proteome</keyword>
<feature type="region of interest" description="Disordered" evidence="1">
    <location>
        <begin position="1"/>
        <end position="113"/>
    </location>
</feature>
<dbReference type="Proteomes" id="UP000276888">
    <property type="component" value="Chromosome"/>
</dbReference>
<protein>
    <recommendedName>
        <fullName evidence="4">Sugar ABC transporter ATPase</fullName>
    </recommendedName>
</protein>
<sequence>MSTPDDDAPVTVTDDVLPQPLRDGDTSVTADPADDPAQAEWDRTTALDEGASPDELDGVTGTGDDPDQIPSDDDQIPAADLPADVYLPETQGDDPVVAELGEDGEGDLSPEDL</sequence>
<gene>
    <name evidence="2" type="ORF">CVS47_02531</name>
</gene>
<accession>A0A3S9WCX0</accession>
<reference evidence="2 3" key="1">
    <citation type="submission" date="2018-08" db="EMBL/GenBank/DDBJ databases">
        <title>Microbacterium lemovicicum sp. nov., a bacterium isolated from a natural uranium-rich soil.</title>
        <authorList>
            <person name="ORTET P."/>
        </authorList>
    </citation>
    <scope>NUCLEOTIDE SEQUENCE [LARGE SCALE GENOMIC DNA]</scope>
    <source>
        <strain evidence="2 3">Viu22</strain>
    </source>
</reference>
<evidence type="ECO:0000256" key="1">
    <source>
        <dbReference type="SAM" id="MobiDB-lite"/>
    </source>
</evidence>
<feature type="compositionally biased region" description="Acidic residues" evidence="1">
    <location>
        <begin position="64"/>
        <end position="75"/>
    </location>
</feature>
<dbReference type="AlphaFoldDB" id="A0A3S9WCX0"/>
<evidence type="ECO:0000313" key="2">
    <source>
        <dbReference type="EMBL" id="AZS37884.1"/>
    </source>
</evidence>
<feature type="compositionally biased region" description="Acidic residues" evidence="1">
    <location>
        <begin position="100"/>
        <end position="113"/>
    </location>
</feature>
<dbReference type="RefSeq" id="WP_127096382.1">
    <property type="nucleotide sequence ID" value="NZ_CP031423.1"/>
</dbReference>
<dbReference type="EMBL" id="CP031423">
    <property type="protein sequence ID" value="AZS37884.1"/>
    <property type="molecule type" value="Genomic_DNA"/>
</dbReference>